<evidence type="ECO:0000256" key="6">
    <source>
        <dbReference type="SAM" id="Phobius"/>
    </source>
</evidence>
<feature type="transmembrane region" description="Helical" evidence="6">
    <location>
        <begin position="66"/>
        <end position="92"/>
    </location>
</feature>
<keyword evidence="4 6" id="KW-1133">Transmembrane helix</keyword>
<evidence type="ECO:0000256" key="4">
    <source>
        <dbReference type="ARBA" id="ARBA00022989"/>
    </source>
</evidence>
<dbReference type="AlphaFoldDB" id="A0A6A6U5E7"/>
<dbReference type="Proteomes" id="UP000799302">
    <property type="component" value="Unassembled WGS sequence"/>
</dbReference>
<accession>A0A6A6U5E7</accession>
<protein>
    <recommendedName>
        <fullName evidence="9">FUN14-domain-containing protein</fullName>
    </recommendedName>
</protein>
<evidence type="ECO:0000313" key="8">
    <source>
        <dbReference type="Proteomes" id="UP000799302"/>
    </source>
</evidence>
<gene>
    <name evidence="7" type="ORF">BT63DRAFT_482114</name>
</gene>
<dbReference type="GO" id="GO:0016020">
    <property type="term" value="C:membrane"/>
    <property type="evidence" value="ECO:0007669"/>
    <property type="project" value="UniProtKB-SubCell"/>
</dbReference>
<keyword evidence="3 6" id="KW-0812">Transmembrane</keyword>
<evidence type="ECO:0000256" key="2">
    <source>
        <dbReference type="ARBA" id="ARBA00009160"/>
    </source>
</evidence>
<evidence type="ECO:0000256" key="5">
    <source>
        <dbReference type="ARBA" id="ARBA00023136"/>
    </source>
</evidence>
<keyword evidence="8" id="KW-1185">Reference proteome</keyword>
<evidence type="ECO:0008006" key="9">
    <source>
        <dbReference type="Google" id="ProtNLM"/>
    </source>
</evidence>
<organism evidence="7 8">
    <name type="scientific">Microthyrium microscopicum</name>
    <dbReference type="NCBI Taxonomy" id="703497"/>
    <lineage>
        <taxon>Eukaryota</taxon>
        <taxon>Fungi</taxon>
        <taxon>Dikarya</taxon>
        <taxon>Ascomycota</taxon>
        <taxon>Pezizomycotina</taxon>
        <taxon>Dothideomycetes</taxon>
        <taxon>Dothideomycetes incertae sedis</taxon>
        <taxon>Microthyriales</taxon>
        <taxon>Microthyriaceae</taxon>
        <taxon>Microthyrium</taxon>
    </lineage>
</organism>
<dbReference type="Pfam" id="PF04930">
    <property type="entry name" value="FUN14"/>
    <property type="match status" value="1"/>
</dbReference>
<evidence type="ECO:0000256" key="3">
    <source>
        <dbReference type="ARBA" id="ARBA00022692"/>
    </source>
</evidence>
<name>A0A6A6U5E7_9PEZI</name>
<reference evidence="7" key="1">
    <citation type="journal article" date="2020" name="Stud. Mycol.">
        <title>101 Dothideomycetes genomes: a test case for predicting lifestyles and emergence of pathogens.</title>
        <authorList>
            <person name="Haridas S."/>
            <person name="Albert R."/>
            <person name="Binder M."/>
            <person name="Bloem J."/>
            <person name="Labutti K."/>
            <person name="Salamov A."/>
            <person name="Andreopoulos B."/>
            <person name="Baker S."/>
            <person name="Barry K."/>
            <person name="Bills G."/>
            <person name="Bluhm B."/>
            <person name="Cannon C."/>
            <person name="Castanera R."/>
            <person name="Culley D."/>
            <person name="Daum C."/>
            <person name="Ezra D."/>
            <person name="Gonzalez J."/>
            <person name="Henrissat B."/>
            <person name="Kuo A."/>
            <person name="Liang C."/>
            <person name="Lipzen A."/>
            <person name="Lutzoni F."/>
            <person name="Magnuson J."/>
            <person name="Mondo S."/>
            <person name="Nolan M."/>
            <person name="Ohm R."/>
            <person name="Pangilinan J."/>
            <person name="Park H.-J."/>
            <person name="Ramirez L."/>
            <person name="Alfaro M."/>
            <person name="Sun H."/>
            <person name="Tritt A."/>
            <person name="Yoshinaga Y."/>
            <person name="Zwiers L.-H."/>
            <person name="Turgeon B."/>
            <person name="Goodwin S."/>
            <person name="Spatafora J."/>
            <person name="Crous P."/>
            <person name="Grigoriev I."/>
        </authorList>
    </citation>
    <scope>NUCLEOTIDE SEQUENCE</scope>
    <source>
        <strain evidence="7">CBS 115976</strain>
    </source>
</reference>
<dbReference type="OrthoDB" id="3990500at2759"/>
<proteinExistence type="inferred from homology"/>
<dbReference type="InterPro" id="IPR007014">
    <property type="entry name" value="FUN14"/>
</dbReference>
<evidence type="ECO:0000256" key="1">
    <source>
        <dbReference type="ARBA" id="ARBA00004370"/>
    </source>
</evidence>
<comment type="similarity">
    <text evidence="2">Belongs to the FUN14 family.</text>
</comment>
<evidence type="ECO:0000313" key="7">
    <source>
        <dbReference type="EMBL" id="KAF2666348.1"/>
    </source>
</evidence>
<sequence length="145" mass="15380">MASRLLLRPLRPFALPAAFSITSILTLQPLLNSRPALKCDAPAPFKPLVKQGGISQGALKQVSSGVLLGLAGGVLVSFFSKPLALLIGLLVAGVQYMEHIGIHVVPYKTMQRYFKGIDIKSAVQDNVAFKLSFGLSFALAGFGSL</sequence>
<comment type="subcellular location">
    <subcellularLocation>
        <location evidence="1">Membrane</location>
    </subcellularLocation>
</comment>
<dbReference type="EMBL" id="MU004239">
    <property type="protein sequence ID" value="KAF2666348.1"/>
    <property type="molecule type" value="Genomic_DNA"/>
</dbReference>
<keyword evidence="5 6" id="KW-0472">Membrane</keyword>